<reference evidence="1 2" key="1">
    <citation type="submission" date="2019-09" db="EMBL/GenBank/DDBJ databases">
        <title>Draft genome of the ectomycorrhizal ascomycete Sphaerosporella brunnea.</title>
        <authorList>
            <consortium name="DOE Joint Genome Institute"/>
            <person name="Benucci G.M."/>
            <person name="Marozzi G."/>
            <person name="Antonielli L."/>
            <person name="Sanchez S."/>
            <person name="Marco P."/>
            <person name="Wang X."/>
            <person name="Falini L.B."/>
            <person name="Barry K."/>
            <person name="Haridas S."/>
            <person name="Lipzen A."/>
            <person name="Labutti K."/>
            <person name="Grigoriev I.V."/>
            <person name="Murat C."/>
            <person name="Martin F."/>
            <person name="Albertini E."/>
            <person name="Donnini D."/>
            <person name="Bonito G."/>
        </authorList>
    </citation>
    <scope>NUCLEOTIDE SEQUENCE [LARGE SCALE GENOMIC DNA]</scope>
    <source>
        <strain evidence="1 2">Sb_GMNB300</strain>
    </source>
</reference>
<evidence type="ECO:0000313" key="1">
    <source>
        <dbReference type="EMBL" id="KAA8893839.1"/>
    </source>
</evidence>
<sequence>MVTIGRQFSARTILLVFFPGLGHLLARRKAREQRAGIDRHPPVGKRVVRRKAGVPMLEDGVGVSRVSRSHRQWPLAKSIHVVPWCTGNTNGRW</sequence>
<name>A0A5J5EFS1_9PEZI</name>
<dbReference type="AlphaFoldDB" id="A0A5J5EFS1"/>
<dbReference type="EMBL" id="VXIS01000396">
    <property type="protein sequence ID" value="KAA8893839.1"/>
    <property type="molecule type" value="Genomic_DNA"/>
</dbReference>
<dbReference type="InParanoid" id="A0A5J5EFS1"/>
<protein>
    <submittedName>
        <fullName evidence="1">Uncharacterized protein</fullName>
    </submittedName>
</protein>
<keyword evidence="2" id="KW-1185">Reference proteome</keyword>
<comment type="caution">
    <text evidence="1">The sequence shown here is derived from an EMBL/GenBank/DDBJ whole genome shotgun (WGS) entry which is preliminary data.</text>
</comment>
<proteinExistence type="predicted"/>
<evidence type="ECO:0000313" key="2">
    <source>
        <dbReference type="Proteomes" id="UP000326924"/>
    </source>
</evidence>
<gene>
    <name evidence="1" type="ORF">FN846DRAFT_977163</name>
</gene>
<organism evidence="1 2">
    <name type="scientific">Sphaerosporella brunnea</name>
    <dbReference type="NCBI Taxonomy" id="1250544"/>
    <lineage>
        <taxon>Eukaryota</taxon>
        <taxon>Fungi</taxon>
        <taxon>Dikarya</taxon>
        <taxon>Ascomycota</taxon>
        <taxon>Pezizomycotina</taxon>
        <taxon>Pezizomycetes</taxon>
        <taxon>Pezizales</taxon>
        <taxon>Pyronemataceae</taxon>
        <taxon>Sphaerosporella</taxon>
    </lineage>
</organism>
<accession>A0A5J5EFS1</accession>
<dbReference type="Proteomes" id="UP000326924">
    <property type="component" value="Unassembled WGS sequence"/>
</dbReference>